<proteinExistence type="predicted"/>
<dbReference type="AlphaFoldDB" id="A0A2N5N475"/>
<keyword evidence="2" id="KW-1185">Reference proteome</keyword>
<dbReference type="Proteomes" id="UP000234789">
    <property type="component" value="Unassembled WGS sequence"/>
</dbReference>
<evidence type="ECO:0000313" key="1">
    <source>
        <dbReference type="EMBL" id="PLT45133.1"/>
    </source>
</evidence>
<evidence type="ECO:0000313" key="2">
    <source>
        <dbReference type="Proteomes" id="UP000234789"/>
    </source>
</evidence>
<sequence length="43" mass="5033">MPIQTKPLPGSRKDYIDEKTPGVREPVRVQRSIEKMFARAYNE</sequence>
<dbReference type="EMBL" id="NFEZ01000004">
    <property type="protein sequence ID" value="PLT45133.1"/>
    <property type="molecule type" value="Genomic_DNA"/>
</dbReference>
<accession>A0A2N5N475</accession>
<protein>
    <submittedName>
        <fullName evidence="1">Uncharacterized protein</fullName>
    </submittedName>
</protein>
<organism evidence="1 2">
    <name type="scientific">Paenibacillus pasadenensis</name>
    <dbReference type="NCBI Taxonomy" id="217090"/>
    <lineage>
        <taxon>Bacteria</taxon>
        <taxon>Bacillati</taxon>
        <taxon>Bacillota</taxon>
        <taxon>Bacilli</taxon>
        <taxon>Bacillales</taxon>
        <taxon>Paenibacillaceae</taxon>
        <taxon>Paenibacillus</taxon>
    </lineage>
</organism>
<dbReference type="RefSeq" id="WP_255309753.1">
    <property type="nucleotide sequence ID" value="NZ_BIMM01000061.1"/>
</dbReference>
<reference evidence="1 2" key="1">
    <citation type="submission" date="2017-05" db="EMBL/GenBank/DDBJ databases">
        <title>Functional genome analysis of Paenibacillus pasadenensis strain R16: insights on endophytic life style and antifungal activity.</title>
        <authorList>
            <person name="Passera A."/>
            <person name="Marcolungo L."/>
            <person name="Casati P."/>
            <person name="Brasca M."/>
            <person name="Quaglino F."/>
            <person name="Delledonne M."/>
        </authorList>
    </citation>
    <scope>NUCLEOTIDE SEQUENCE [LARGE SCALE GENOMIC DNA]</scope>
    <source>
        <strain evidence="1 2">R16</strain>
    </source>
</reference>
<comment type="caution">
    <text evidence="1">The sequence shown here is derived from an EMBL/GenBank/DDBJ whole genome shotgun (WGS) entry which is preliminary data.</text>
</comment>
<name>A0A2N5N475_9BACL</name>
<gene>
    <name evidence="1" type="ORF">B8V81_3564</name>
</gene>